<reference evidence="4 5" key="1">
    <citation type="journal article" date="2016" name="DNA Res.">
        <title>The draft genome of MD-2 pineapple using hybrid error correction of long reads.</title>
        <authorList>
            <person name="Redwan R.M."/>
            <person name="Saidin A."/>
            <person name="Kumar S.V."/>
        </authorList>
    </citation>
    <scope>NUCLEOTIDE SEQUENCE [LARGE SCALE GENOMIC DNA]</scope>
    <source>
        <strain evidence="5">cv. MD2</strain>
        <tissue evidence="4">Leaf</tissue>
    </source>
</reference>
<proteinExistence type="inferred from homology"/>
<evidence type="ECO:0000256" key="3">
    <source>
        <dbReference type="ARBA" id="ARBA00023315"/>
    </source>
</evidence>
<dbReference type="InterPro" id="IPR023213">
    <property type="entry name" value="CAT-like_dom_sf"/>
</dbReference>
<organism evidence="4 5">
    <name type="scientific">Ananas comosus</name>
    <name type="common">Pineapple</name>
    <name type="synonym">Ananas ananas</name>
    <dbReference type="NCBI Taxonomy" id="4615"/>
    <lineage>
        <taxon>Eukaryota</taxon>
        <taxon>Viridiplantae</taxon>
        <taxon>Streptophyta</taxon>
        <taxon>Embryophyta</taxon>
        <taxon>Tracheophyta</taxon>
        <taxon>Spermatophyta</taxon>
        <taxon>Magnoliopsida</taxon>
        <taxon>Liliopsida</taxon>
        <taxon>Poales</taxon>
        <taxon>Bromeliaceae</taxon>
        <taxon>Bromelioideae</taxon>
        <taxon>Ananas</taxon>
    </lineage>
</organism>
<dbReference type="Proteomes" id="UP000092600">
    <property type="component" value="Unassembled WGS sequence"/>
</dbReference>
<dbReference type="InterPro" id="IPR050317">
    <property type="entry name" value="Plant_Fungal_Acyltransferase"/>
</dbReference>
<dbReference type="EMBL" id="LSRQ01000903">
    <property type="protein sequence ID" value="OAY80295.1"/>
    <property type="molecule type" value="Genomic_DNA"/>
</dbReference>
<keyword evidence="2 4" id="KW-0808">Transferase</keyword>
<comment type="similarity">
    <text evidence="1">Belongs to the plant acyltransferase family.</text>
</comment>
<dbReference type="STRING" id="4615.A0A199VUC3"/>
<protein>
    <submittedName>
        <fullName evidence="4">Shikimate O-hydroxycinnamoyltransferase</fullName>
    </submittedName>
</protein>
<evidence type="ECO:0000313" key="5">
    <source>
        <dbReference type="Proteomes" id="UP000092600"/>
    </source>
</evidence>
<dbReference type="PANTHER" id="PTHR31642:SF138">
    <property type="entry name" value="PUTRESCINE HYDROXYCINNAMOYLTRANSFERASE 1"/>
    <property type="match status" value="1"/>
</dbReference>
<evidence type="ECO:0000256" key="1">
    <source>
        <dbReference type="ARBA" id="ARBA00009861"/>
    </source>
</evidence>
<dbReference type="GO" id="GO:0016747">
    <property type="term" value="F:acyltransferase activity, transferring groups other than amino-acyl groups"/>
    <property type="evidence" value="ECO:0007669"/>
    <property type="project" value="TreeGrafter"/>
</dbReference>
<dbReference type="AlphaFoldDB" id="A0A199VUC3"/>
<keyword evidence="3" id="KW-0012">Acyltransferase</keyword>
<evidence type="ECO:0000313" key="4">
    <source>
        <dbReference type="EMBL" id="OAY80295.1"/>
    </source>
</evidence>
<dbReference type="Pfam" id="PF02458">
    <property type="entry name" value="Transferase"/>
    <property type="match status" value="1"/>
</dbReference>
<sequence>MGEVFESCVVGPSEETPRHALWVSNLDSVAARGFTPTVYFYRSGPAGPAGEAVAALKAALGRALVRFYPLAGRLGADRSGRVTFLKCGGMALGFAIHHLAFDGRGASLFIQTFSRIARGADLASLPPPFFDRTLLRARSPPSVLFDHSDSTAFSDSNANNDNTAAAAAIVSPVVTAHLALSKSQLQSLKSRCGSATGPATPRVSTFRAVVAHVWRCACIARGLAGDVQTELYLPVDVRARLVPPLPAGYIGNAGIRTKAVLTVDELISSSFADIAETIQNAVDRVNDDYVRSFIDHLDTADANTLSRRGALPRTSLCAISWLGMPMHDADFGWGEPEFMSRAQMYGSGYVYLMSTPGNEGGVSVILGLENESMRLFKKIFYEEPACIEG</sequence>
<dbReference type="Gene3D" id="3.30.559.10">
    <property type="entry name" value="Chloramphenicol acetyltransferase-like domain"/>
    <property type="match status" value="3"/>
</dbReference>
<name>A0A199VUC3_ANACO</name>
<dbReference type="PANTHER" id="PTHR31642">
    <property type="entry name" value="TRICHOTHECENE 3-O-ACETYLTRANSFERASE"/>
    <property type="match status" value="1"/>
</dbReference>
<gene>
    <name evidence="4" type="ORF">ACMD2_23980</name>
</gene>
<accession>A0A199VUC3</accession>
<comment type="caution">
    <text evidence="4">The sequence shown here is derived from an EMBL/GenBank/DDBJ whole genome shotgun (WGS) entry which is preliminary data.</text>
</comment>
<evidence type="ECO:0000256" key="2">
    <source>
        <dbReference type="ARBA" id="ARBA00022679"/>
    </source>
</evidence>